<dbReference type="Pfam" id="PF04326">
    <property type="entry name" value="SLFN_AlbA_2"/>
    <property type="match status" value="1"/>
</dbReference>
<evidence type="ECO:0000259" key="1">
    <source>
        <dbReference type="Pfam" id="PF04326"/>
    </source>
</evidence>
<dbReference type="InterPro" id="IPR007421">
    <property type="entry name" value="Schlafen_AlbA_2_dom"/>
</dbReference>
<reference evidence="2 3" key="1">
    <citation type="journal article" date="2020" name="G3 (Bethesda)">
        <title>CeMbio - The Caenorhabditis elegans Microbiome Resource.</title>
        <authorList>
            <person name="Dirksen P."/>
            <person name="Assie A."/>
            <person name="Zimmermann J."/>
            <person name="Zhang F."/>
            <person name="Tietje A.M."/>
            <person name="Marsh S.A."/>
            <person name="Felix M.A."/>
            <person name="Shapira M."/>
            <person name="Kaleta C."/>
            <person name="Schulenburg H."/>
            <person name="Samuel B."/>
        </authorList>
    </citation>
    <scope>NUCLEOTIDE SEQUENCE [LARGE SCALE GENOMIC DNA]</scope>
    <source>
        <strain evidence="2 3">BIGb0170</strain>
    </source>
</reference>
<evidence type="ECO:0000313" key="2">
    <source>
        <dbReference type="EMBL" id="QMV66348.1"/>
    </source>
</evidence>
<dbReference type="AlphaFoldDB" id="A0A7G5DX73"/>
<accession>A0A7G5DX73</accession>
<dbReference type="GO" id="GO:0005524">
    <property type="term" value="F:ATP binding"/>
    <property type="evidence" value="ECO:0007669"/>
    <property type="project" value="UniProtKB-KW"/>
</dbReference>
<dbReference type="InterPro" id="IPR038461">
    <property type="entry name" value="Schlafen_AlbA_2_dom_sf"/>
</dbReference>
<name>A0A7G5DX73_9SPHI</name>
<dbReference type="Gene3D" id="3.30.950.30">
    <property type="entry name" value="Schlafen, AAA domain"/>
    <property type="match status" value="1"/>
</dbReference>
<evidence type="ECO:0000313" key="3">
    <source>
        <dbReference type="Proteomes" id="UP000515450"/>
    </source>
</evidence>
<gene>
    <name evidence="2" type="ORF">HS960_01125</name>
</gene>
<dbReference type="RefSeq" id="WP_182331047.1">
    <property type="nucleotide sequence ID" value="NZ_CP058555.1"/>
</dbReference>
<sequence length="335" mass="38852">MTDYCSYYFSKSLNDLTYSDIQSFFQQEREESITLEFKSGQDNTKSFDDILNKKIIRAIASFLNSEGGILIWGSPRESEITKGDKKVKIAQGDLQPNKVYNEKDKLVNKIIRSISYMPVGVNVIVLEENDQYVYIFEVQESQNKPHQYNDQYPIRIDGQSLPAPHYLVESMFNQVKFPTIEGYLKPLYFIEKDGDLILHFDFKLFNFSPSIPGKDIQLYINTTGGIFEESNDSFVQPDPTKLLCFGLNPSLKLTLAINVWHLRNPNFKCNITIFISGENLPTKFSEYRVDFRKLNHSFREALIPINENLDLHKTKDLLANDRESLIARFLEDDDF</sequence>
<protein>
    <submittedName>
        <fullName evidence="2">ATP-binding protein</fullName>
    </submittedName>
</protein>
<dbReference type="EMBL" id="CP058555">
    <property type="protein sequence ID" value="QMV66348.1"/>
    <property type="molecule type" value="Genomic_DNA"/>
</dbReference>
<dbReference type="Proteomes" id="UP000515450">
    <property type="component" value="Chromosome"/>
</dbReference>
<organism evidence="2 3">
    <name type="scientific">Sphingobacterium paramultivorum</name>
    <dbReference type="NCBI Taxonomy" id="2886510"/>
    <lineage>
        <taxon>Bacteria</taxon>
        <taxon>Pseudomonadati</taxon>
        <taxon>Bacteroidota</taxon>
        <taxon>Sphingobacteriia</taxon>
        <taxon>Sphingobacteriales</taxon>
        <taxon>Sphingobacteriaceae</taxon>
        <taxon>Sphingobacterium</taxon>
    </lineage>
</organism>
<feature type="domain" description="Schlafen AlbA-2" evidence="1">
    <location>
        <begin position="31"/>
        <end position="163"/>
    </location>
</feature>
<keyword evidence="2" id="KW-0547">Nucleotide-binding</keyword>
<proteinExistence type="predicted"/>
<keyword evidence="2" id="KW-0067">ATP-binding</keyword>
<keyword evidence="3" id="KW-1185">Reference proteome</keyword>